<keyword evidence="2" id="KW-1185">Reference proteome</keyword>
<dbReference type="SUPFAM" id="SSF56784">
    <property type="entry name" value="HAD-like"/>
    <property type="match status" value="1"/>
</dbReference>
<sequence length="301" mass="32040">MSTAIDPAQALAEYQRLRPRLPAHQGRGKATPAARFLDIVAPYDLILFDAYGVLNVGETAIDGAAQTIAALRGMGKRVMVVSNSAAYPKAHMMMRYARLGFDFTPDEVVTSREALLARVANEPARHWGVMLNPDKDIGEIAELGATVLADDPALYDAVEGFLLVGADGWTEARQALLEASLTRHPRPVFVGNPDLVAPREDGLSLEPGWFAHRLIDATGVPVHFCGKPFPDIFDLALARRDPTAPERVLMVGDTLHTDILGGAQAGFATALVSGHGSLLGLDVADAIASSGIAPDHIVAQI</sequence>
<dbReference type="Pfam" id="PF13344">
    <property type="entry name" value="Hydrolase_6"/>
    <property type="match status" value="1"/>
</dbReference>
<keyword evidence="1" id="KW-0378">Hydrolase</keyword>
<organism evidence="1 2">
    <name type="scientific">Sulfitobacter delicatus</name>
    <dbReference type="NCBI Taxonomy" id="218672"/>
    <lineage>
        <taxon>Bacteria</taxon>
        <taxon>Pseudomonadati</taxon>
        <taxon>Pseudomonadota</taxon>
        <taxon>Alphaproteobacteria</taxon>
        <taxon>Rhodobacterales</taxon>
        <taxon>Roseobacteraceae</taxon>
        <taxon>Sulfitobacter</taxon>
    </lineage>
</organism>
<dbReference type="STRING" id="218672.SAMN04489759_10665"/>
<dbReference type="RefSeq" id="WP_093742513.1">
    <property type="nucleotide sequence ID" value="NZ_FNBP01000006.1"/>
</dbReference>
<dbReference type="InterPro" id="IPR036412">
    <property type="entry name" value="HAD-like_sf"/>
</dbReference>
<dbReference type="Pfam" id="PF13242">
    <property type="entry name" value="Hydrolase_like"/>
    <property type="match status" value="1"/>
</dbReference>
<dbReference type="GO" id="GO:0016791">
    <property type="term" value="F:phosphatase activity"/>
    <property type="evidence" value="ECO:0007669"/>
    <property type="project" value="TreeGrafter"/>
</dbReference>
<dbReference type="PANTHER" id="PTHR19288:SF90">
    <property type="entry name" value="OS08G0542600 PROTEIN"/>
    <property type="match status" value="1"/>
</dbReference>
<dbReference type="Gene3D" id="3.40.50.1000">
    <property type="entry name" value="HAD superfamily/HAD-like"/>
    <property type="match status" value="2"/>
</dbReference>
<gene>
    <name evidence="1" type="ORF">SAMN04489759_10665</name>
</gene>
<name>A0A1G7T310_9RHOB</name>
<dbReference type="PANTHER" id="PTHR19288">
    <property type="entry name" value="4-NITROPHENYLPHOSPHATASE-RELATED"/>
    <property type="match status" value="1"/>
</dbReference>
<accession>A0A1G7T310</accession>
<proteinExistence type="predicted"/>
<dbReference type="Proteomes" id="UP000199399">
    <property type="component" value="Unassembled WGS sequence"/>
</dbReference>
<protein>
    <submittedName>
        <fullName evidence="1">HAD-superfamily class IIA hydrolase, TIGR01459</fullName>
    </submittedName>
</protein>
<dbReference type="AlphaFoldDB" id="A0A1G7T310"/>
<dbReference type="InterPro" id="IPR023214">
    <property type="entry name" value="HAD_sf"/>
</dbReference>
<dbReference type="EMBL" id="FNBP01000006">
    <property type="protein sequence ID" value="SDG29424.1"/>
    <property type="molecule type" value="Genomic_DNA"/>
</dbReference>
<dbReference type="GO" id="GO:0005737">
    <property type="term" value="C:cytoplasm"/>
    <property type="evidence" value="ECO:0007669"/>
    <property type="project" value="TreeGrafter"/>
</dbReference>
<dbReference type="OrthoDB" id="148966at2"/>
<dbReference type="InterPro" id="IPR006357">
    <property type="entry name" value="HAD-SF_hydro_IIA"/>
</dbReference>
<evidence type="ECO:0000313" key="2">
    <source>
        <dbReference type="Proteomes" id="UP000199399"/>
    </source>
</evidence>
<evidence type="ECO:0000313" key="1">
    <source>
        <dbReference type="EMBL" id="SDG29424.1"/>
    </source>
</evidence>
<reference evidence="2" key="1">
    <citation type="submission" date="2016-10" db="EMBL/GenBank/DDBJ databases">
        <authorList>
            <person name="Varghese N."/>
            <person name="Submissions S."/>
        </authorList>
    </citation>
    <scope>NUCLEOTIDE SEQUENCE [LARGE SCALE GENOMIC DNA]</scope>
    <source>
        <strain evidence="2">DSM 16477</strain>
    </source>
</reference>